<dbReference type="InterPro" id="IPR047575">
    <property type="entry name" value="Sm"/>
</dbReference>
<evidence type="ECO:0000313" key="5">
    <source>
        <dbReference type="EMBL" id="CDN39468.1"/>
    </source>
</evidence>
<feature type="domain" description="Sm" evidence="4">
    <location>
        <begin position="22"/>
        <end position="78"/>
    </location>
</feature>
<comment type="function">
    <text evidence="3">RNA chaperone that binds small regulatory RNA (sRNAs) and mRNAs to facilitate mRNA translational regulation in response to envelope stress, environmental stress and changes in metabolite concentrations. Also binds with high specificity to tRNAs.</text>
</comment>
<evidence type="ECO:0000256" key="1">
    <source>
        <dbReference type="ARBA" id="ARBA00022884"/>
    </source>
</evidence>
<organism evidence="5">
    <name type="scientific">Bacillus thuringiensis DB27</name>
    <dbReference type="NCBI Taxonomy" id="1431339"/>
    <lineage>
        <taxon>Bacteria</taxon>
        <taxon>Bacillati</taxon>
        <taxon>Bacillota</taxon>
        <taxon>Bacilli</taxon>
        <taxon>Bacillales</taxon>
        <taxon>Bacillaceae</taxon>
        <taxon>Bacillus</taxon>
        <taxon>Bacillus cereus group</taxon>
    </lineage>
</organism>
<dbReference type="InterPro" id="IPR005001">
    <property type="entry name" value="Hfq"/>
</dbReference>
<dbReference type="PANTHER" id="PTHR34772:SF1">
    <property type="entry name" value="RNA-BINDING PROTEIN HFQ"/>
    <property type="match status" value="1"/>
</dbReference>
<keyword evidence="2 3" id="KW-0346">Stress response</keyword>
<gene>
    <name evidence="3" type="primary">hfq</name>
    <name evidence="5" type="ORF">BTDB27_p000131</name>
</gene>
<dbReference type="GO" id="GO:0045974">
    <property type="term" value="P:regulation of translation, ncRNA-mediated"/>
    <property type="evidence" value="ECO:0007669"/>
    <property type="project" value="TreeGrafter"/>
</dbReference>
<dbReference type="Proteomes" id="UP000030682">
    <property type="component" value="Unassembled WGS sequence"/>
</dbReference>
<dbReference type="GO" id="GO:0006355">
    <property type="term" value="P:regulation of DNA-templated transcription"/>
    <property type="evidence" value="ECO:0007669"/>
    <property type="project" value="InterPro"/>
</dbReference>
<dbReference type="GO" id="GO:0043487">
    <property type="term" value="P:regulation of RNA stability"/>
    <property type="evidence" value="ECO:0007669"/>
    <property type="project" value="TreeGrafter"/>
</dbReference>
<dbReference type="PROSITE" id="PS52002">
    <property type="entry name" value="SM"/>
    <property type="match status" value="1"/>
</dbReference>
<keyword evidence="1 3" id="KW-0694">RNA-binding</keyword>
<sequence length="78" mass="8965">MLERKSQIVQKERTGNTVSLQDRLLQEAMQKKKIVTLILLKGFHIKGTIKGYDAFSVLIESEGEQHLIYKHAISTIRL</sequence>
<name>W8YDB1_BACTU</name>
<evidence type="ECO:0000256" key="2">
    <source>
        <dbReference type="ARBA" id="ARBA00023016"/>
    </source>
</evidence>
<evidence type="ECO:0000256" key="3">
    <source>
        <dbReference type="HAMAP-Rule" id="MF_00436"/>
    </source>
</evidence>
<dbReference type="CDD" id="cd01716">
    <property type="entry name" value="Hfq"/>
    <property type="match status" value="1"/>
</dbReference>
<dbReference type="GO" id="GO:0005829">
    <property type="term" value="C:cytosol"/>
    <property type="evidence" value="ECO:0007669"/>
    <property type="project" value="TreeGrafter"/>
</dbReference>
<accession>W8YDB1</accession>
<dbReference type="Gene3D" id="2.30.30.100">
    <property type="match status" value="1"/>
</dbReference>
<dbReference type="GO" id="GO:0003723">
    <property type="term" value="F:RNA binding"/>
    <property type="evidence" value="ECO:0007669"/>
    <property type="project" value="UniProtKB-UniRule"/>
</dbReference>
<reference evidence="5" key="2">
    <citation type="submission" date="2014-01" db="EMBL/GenBank/DDBJ databases">
        <authorList>
            <person name="Aslett M."/>
        </authorList>
    </citation>
    <scope>NUCLEOTIDE SEQUENCE [LARGE SCALE GENOMIC DNA]</scope>
    <source>
        <strain evidence="5">DB27</strain>
    </source>
</reference>
<evidence type="ECO:0000259" key="4">
    <source>
        <dbReference type="PROSITE" id="PS52002"/>
    </source>
</evidence>
<dbReference type="Pfam" id="PF17209">
    <property type="entry name" value="Hfq"/>
    <property type="match status" value="1"/>
</dbReference>
<dbReference type="PANTHER" id="PTHR34772">
    <property type="entry name" value="RNA-BINDING PROTEIN HFQ"/>
    <property type="match status" value="1"/>
</dbReference>
<proteinExistence type="inferred from homology"/>
<dbReference type="SUPFAM" id="SSF50182">
    <property type="entry name" value="Sm-like ribonucleoproteins"/>
    <property type="match status" value="1"/>
</dbReference>
<dbReference type="HAMAP" id="MF_00436">
    <property type="entry name" value="Hfq"/>
    <property type="match status" value="1"/>
</dbReference>
<dbReference type="AlphaFoldDB" id="W8YDB1"/>
<comment type="subunit">
    <text evidence="3">Homohexamer.</text>
</comment>
<comment type="similarity">
    <text evidence="3">Belongs to the Hfq family.</text>
</comment>
<dbReference type="HOGENOM" id="CLU_113688_3_2_9"/>
<dbReference type="EMBL" id="HG810024">
    <property type="protein sequence ID" value="CDN39468.1"/>
    <property type="molecule type" value="Genomic_DNA"/>
</dbReference>
<dbReference type="InterPro" id="IPR010920">
    <property type="entry name" value="LSM_dom_sf"/>
</dbReference>
<dbReference type="NCBIfam" id="TIGR02383">
    <property type="entry name" value="Hfq"/>
    <property type="match status" value="1"/>
</dbReference>
<protein>
    <recommendedName>
        <fullName evidence="3">RNA-binding protein Hfq</fullName>
    </recommendedName>
</protein>
<reference evidence="5" key="1">
    <citation type="submission" date="2014-01" db="EMBL/GenBank/DDBJ databases">
        <title>Draft genome sequence of highly nematicidal Bacillus thuringiensis DB27.</title>
        <authorList>
            <person name="Iatsenko I."/>
            <person name="Pickard D."/>
            <person name="Corton C."/>
            <person name="Dougan G."/>
            <person name="Sommer R.J."/>
        </authorList>
    </citation>
    <scope>NUCLEOTIDE SEQUENCE [LARGE SCALE GENOMIC DNA]</scope>
    <source>
        <strain evidence="5">DB27</strain>
    </source>
</reference>